<dbReference type="PROSITE" id="PS51257">
    <property type="entry name" value="PROKAR_LIPOPROTEIN"/>
    <property type="match status" value="1"/>
</dbReference>
<reference evidence="2 3" key="2">
    <citation type="submission" date="2017-10" db="EMBL/GenBank/DDBJ databases">
        <authorList>
            <person name="Banno H."/>
            <person name="Chua N.-H."/>
        </authorList>
    </citation>
    <scope>NUCLEOTIDE SEQUENCE [LARGE SCALE GENOMIC DNA]</scope>
    <source>
        <strain evidence="2 3">JK626</strain>
    </source>
</reference>
<keyword evidence="1" id="KW-0732">Signal</keyword>
<dbReference type="AlphaFoldDB" id="A0A2G3DT01"/>
<comment type="caution">
    <text evidence="2">The sequence shown here is derived from an EMBL/GenBank/DDBJ whole genome shotgun (WGS) entry which is preliminary data.</text>
</comment>
<evidence type="ECO:0000256" key="1">
    <source>
        <dbReference type="SAM" id="SignalP"/>
    </source>
</evidence>
<evidence type="ECO:0008006" key="4">
    <source>
        <dbReference type="Google" id="ProtNLM"/>
    </source>
</evidence>
<feature type="chain" id="PRO_5039229678" description="DUF5104 domain-containing protein" evidence="1">
    <location>
        <begin position="22"/>
        <end position="335"/>
    </location>
</feature>
<protein>
    <recommendedName>
        <fullName evidence="4">DUF5104 domain-containing protein</fullName>
    </recommendedName>
</protein>
<dbReference type="Proteomes" id="UP000225889">
    <property type="component" value="Unassembled WGS sequence"/>
</dbReference>
<reference evidence="2 3" key="1">
    <citation type="submission" date="2017-10" db="EMBL/GenBank/DDBJ databases">
        <title>Resolving the taxonomy of Roseburia spp., Eubacterium rectale and Agathobacter spp. through phylogenomic analysis.</title>
        <authorList>
            <person name="Sheridan P.O."/>
            <person name="Walker A.W."/>
            <person name="Duncan S.H."/>
            <person name="Scott K.P."/>
            <person name="Toole P.W.O."/>
            <person name="Luis P."/>
            <person name="Flint H.J."/>
        </authorList>
    </citation>
    <scope>NUCLEOTIDE SEQUENCE [LARGE SCALE GENOMIC DNA]</scope>
    <source>
        <strain evidence="2 3">JK626</strain>
    </source>
</reference>
<evidence type="ECO:0000313" key="3">
    <source>
        <dbReference type="Proteomes" id="UP000225889"/>
    </source>
</evidence>
<organism evidence="2 3">
    <name type="scientific">Pseudobutyrivibrio ruminis</name>
    <dbReference type="NCBI Taxonomy" id="46206"/>
    <lineage>
        <taxon>Bacteria</taxon>
        <taxon>Bacillati</taxon>
        <taxon>Bacillota</taxon>
        <taxon>Clostridia</taxon>
        <taxon>Lachnospirales</taxon>
        <taxon>Lachnospiraceae</taxon>
        <taxon>Pseudobutyrivibrio</taxon>
    </lineage>
</organism>
<dbReference type="EMBL" id="PDYF01000031">
    <property type="protein sequence ID" value="PHU34177.1"/>
    <property type="molecule type" value="Genomic_DNA"/>
</dbReference>
<name>A0A2G3DT01_9FIRM</name>
<proteinExistence type="predicted"/>
<feature type="signal peptide" evidence="1">
    <location>
        <begin position="1"/>
        <end position="21"/>
    </location>
</feature>
<sequence>MKKTLYLVLAGALMLSTVSCGQQGTTNSNEGNVVDTEQKTEDTNTIVEADKYDSLYDAFLNGEATLSTDYYLNNASETGSGYENDFFSIIAGDELTLPEMVETLNEAFMDDEGFFAHQKISSISYSYLDCGNDGEKELAVKFVCPVVEPDSNIVLVIKEMDSKLQVVYSVCSWSRSETTINEYGFIQGGGSGGAINHSSDAALIDADGKYQFGYILTENADIEDFGYAYEHEDFDASSLEGTLCIYELRLTFEPGADKPSDYFSYAVYDSDTYEEIDVPNLYTDSPYKEVLDSFTTIKFVPYDELEKAISDKLDSIGATEDVRNANELEFTEIAL</sequence>
<dbReference type="RefSeq" id="WP_099392489.1">
    <property type="nucleotide sequence ID" value="NZ_PDYF01000031.1"/>
</dbReference>
<evidence type="ECO:0000313" key="2">
    <source>
        <dbReference type="EMBL" id="PHU34177.1"/>
    </source>
</evidence>
<gene>
    <name evidence="2" type="ORF">CSX01_11455</name>
</gene>
<accession>A0A2G3DT01</accession>